<dbReference type="Proteomes" id="UP000193920">
    <property type="component" value="Unassembled WGS sequence"/>
</dbReference>
<feature type="compositionally biased region" description="Basic and acidic residues" evidence="1">
    <location>
        <begin position="89"/>
        <end position="123"/>
    </location>
</feature>
<feature type="region of interest" description="Disordered" evidence="1">
    <location>
        <begin position="89"/>
        <end position="132"/>
    </location>
</feature>
<evidence type="ECO:0000313" key="2">
    <source>
        <dbReference type="EMBL" id="ORY58942.1"/>
    </source>
</evidence>
<dbReference type="AlphaFoldDB" id="A0A1Y2DI81"/>
<protein>
    <submittedName>
        <fullName evidence="2">Uncharacterized protein</fullName>
    </submittedName>
</protein>
<proteinExistence type="predicted"/>
<dbReference type="EMBL" id="MCOG01000065">
    <property type="protein sequence ID" value="ORY58942.1"/>
    <property type="molecule type" value="Genomic_DNA"/>
</dbReference>
<sequence length="132" mass="15660">MANIDNSNNFFIKPPKFSWLEFSYSQEILNDINSLKNQDLKPSNNKNQPTNNTFKNFNEIKTESRSQSFIELTKLLTDDCQYGILDEYAGTKEEREKEKHEKEIKQQKKMEEEKEEKEFEEKINNGNEINAN</sequence>
<organism evidence="2 3">
    <name type="scientific">Neocallimastix californiae</name>
    <dbReference type="NCBI Taxonomy" id="1754190"/>
    <lineage>
        <taxon>Eukaryota</taxon>
        <taxon>Fungi</taxon>
        <taxon>Fungi incertae sedis</taxon>
        <taxon>Chytridiomycota</taxon>
        <taxon>Chytridiomycota incertae sedis</taxon>
        <taxon>Neocallimastigomycetes</taxon>
        <taxon>Neocallimastigales</taxon>
        <taxon>Neocallimastigaceae</taxon>
        <taxon>Neocallimastix</taxon>
    </lineage>
</organism>
<evidence type="ECO:0000256" key="1">
    <source>
        <dbReference type="SAM" id="MobiDB-lite"/>
    </source>
</evidence>
<name>A0A1Y2DI81_9FUNG</name>
<gene>
    <name evidence="2" type="ORF">LY90DRAFT_506094</name>
</gene>
<feature type="region of interest" description="Disordered" evidence="1">
    <location>
        <begin position="37"/>
        <end position="59"/>
    </location>
</feature>
<feature type="compositionally biased region" description="Polar residues" evidence="1">
    <location>
        <begin position="37"/>
        <end position="56"/>
    </location>
</feature>
<keyword evidence="3" id="KW-1185">Reference proteome</keyword>
<reference evidence="2 3" key="1">
    <citation type="submission" date="2016-08" db="EMBL/GenBank/DDBJ databases">
        <title>A Parts List for Fungal Cellulosomes Revealed by Comparative Genomics.</title>
        <authorList>
            <consortium name="DOE Joint Genome Institute"/>
            <person name="Haitjema C.H."/>
            <person name="Gilmore S.P."/>
            <person name="Henske J.K."/>
            <person name="Solomon K.V."/>
            <person name="De Groot R."/>
            <person name="Kuo A."/>
            <person name="Mondo S.J."/>
            <person name="Salamov A.A."/>
            <person name="Labutti K."/>
            <person name="Zhao Z."/>
            <person name="Chiniquy J."/>
            <person name="Barry K."/>
            <person name="Brewer H.M."/>
            <person name="Purvine S.O."/>
            <person name="Wright A.T."/>
            <person name="Boxma B."/>
            <person name="Van Alen T."/>
            <person name="Hackstein J.H."/>
            <person name="Baker S.E."/>
            <person name="Grigoriev I.V."/>
            <person name="O'Malley M.A."/>
        </authorList>
    </citation>
    <scope>NUCLEOTIDE SEQUENCE [LARGE SCALE GENOMIC DNA]</scope>
    <source>
        <strain evidence="2 3">G1</strain>
    </source>
</reference>
<evidence type="ECO:0000313" key="3">
    <source>
        <dbReference type="Proteomes" id="UP000193920"/>
    </source>
</evidence>
<accession>A0A1Y2DI81</accession>
<comment type="caution">
    <text evidence="2">The sequence shown here is derived from an EMBL/GenBank/DDBJ whole genome shotgun (WGS) entry which is preliminary data.</text>
</comment>